<dbReference type="GO" id="GO:0003677">
    <property type="term" value="F:DNA binding"/>
    <property type="evidence" value="ECO:0007669"/>
    <property type="project" value="UniProtKB-KW"/>
</dbReference>
<feature type="zinc finger region" description="C3H1-type" evidence="5">
    <location>
        <begin position="289"/>
        <end position="317"/>
    </location>
</feature>
<keyword evidence="3 5" id="KW-0862">Zinc</keyword>
<dbReference type="SMART" id="SM00356">
    <property type="entry name" value="ZnF_C3H1"/>
    <property type="match status" value="5"/>
</dbReference>
<gene>
    <name evidence="8" type="ORF">GOP47_0009182</name>
</gene>
<dbReference type="InterPro" id="IPR050974">
    <property type="entry name" value="Plant_ZF_CCCH"/>
</dbReference>
<keyword evidence="9" id="KW-1185">Reference proteome</keyword>
<dbReference type="Pfam" id="PF00642">
    <property type="entry name" value="zf-CCCH"/>
    <property type="match status" value="5"/>
</dbReference>
<accession>A0A9D4UW94</accession>
<comment type="caution">
    <text evidence="8">The sequence shown here is derived from an EMBL/GenBank/DDBJ whole genome shotgun (WGS) entry which is preliminary data.</text>
</comment>
<dbReference type="OrthoDB" id="411372at2759"/>
<evidence type="ECO:0000256" key="1">
    <source>
        <dbReference type="ARBA" id="ARBA00022723"/>
    </source>
</evidence>
<evidence type="ECO:0000313" key="9">
    <source>
        <dbReference type="Proteomes" id="UP000886520"/>
    </source>
</evidence>
<name>A0A9D4UW94_ADICA</name>
<dbReference type="PROSITE" id="PS50103">
    <property type="entry name" value="ZF_C3H1"/>
    <property type="match status" value="5"/>
</dbReference>
<feature type="zinc finger region" description="C3H1-type" evidence="5">
    <location>
        <begin position="19"/>
        <end position="47"/>
    </location>
</feature>
<protein>
    <recommendedName>
        <fullName evidence="7">C3H1-type domain-containing protein</fullName>
    </recommendedName>
</protein>
<dbReference type="PANTHER" id="PTHR12506:SF50">
    <property type="entry name" value="ZINC FINGER CCCH DOMAIN-CONTAINING PROTEIN 26"/>
    <property type="match status" value="1"/>
</dbReference>
<keyword evidence="4" id="KW-0238">DNA-binding</keyword>
<feature type="zinc finger region" description="C3H1-type" evidence="5">
    <location>
        <begin position="114"/>
        <end position="142"/>
    </location>
</feature>
<dbReference type="Gene3D" id="2.30.30.1190">
    <property type="match status" value="1"/>
</dbReference>
<feature type="zinc finger region" description="C3H1-type" evidence="5">
    <location>
        <begin position="67"/>
        <end position="95"/>
    </location>
</feature>
<organism evidence="8 9">
    <name type="scientific">Adiantum capillus-veneris</name>
    <name type="common">Maidenhair fern</name>
    <dbReference type="NCBI Taxonomy" id="13818"/>
    <lineage>
        <taxon>Eukaryota</taxon>
        <taxon>Viridiplantae</taxon>
        <taxon>Streptophyta</taxon>
        <taxon>Embryophyta</taxon>
        <taxon>Tracheophyta</taxon>
        <taxon>Polypodiopsida</taxon>
        <taxon>Polypodiidae</taxon>
        <taxon>Polypodiales</taxon>
        <taxon>Pteridineae</taxon>
        <taxon>Pteridaceae</taxon>
        <taxon>Vittarioideae</taxon>
        <taxon>Adiantum</taxon>
    </lineage>
</organism>
<evidence type="ECO:0000256" key="5">
    <source>
        <dbReference type="PROSITE-ProRule" id="PRU00723"/>
    </source>
</evidence>
<evidence type="ECO:0000256" key="6">
    <source>
        <dbReference type="SAM" id="MobiDB-lite"/>
    </source>
</evidence>
<feature type="domain" description="C3H1-type" evidence="7">
    <location>
        <begin position="114"/>
        <end position="142"/>
    </location>
</feature>
<keyword evidence="2 5" id="KW-0863">Zinc-finger</keyword>
<evidence type="ECO:0000313" key="8">
    <source>
        <dbReference type="EMBL" id="KAI5075106.1"/>
    </source>
</evidence>
<dbReference type="EMBL" id="JABFUD020000009">
    <property type="protein sequence ID" value="KAI5075106.1"/>
    <property type="molecule type" value="Genomic_DNA"/>
</dbReference>
<sequence>MKGSPVQQQVAMDAASGVQQPPRDCVHFLRTGNCRYGPNCRFNHPSQGLDSMQAISYPSQMSEFPERIGQLDCQFYLKTGTCKFGVQCKYNHPHVKAGSARGPPLLNFVGLPMRPGEKECAFYLRTGSCKFGVACKFHHPDPAGIGVARSPSYPNNAPLSPATVPAWRPVYYPASGLPGASPYMPMYPPLSSQNVPFNGGWTAYQSMGTPLSNGDHRGYFNGAQQHVGGMRLPFDGPLNCSSRPEQQDCQYYVQTGHCKFGASCKYQHPRSMAIPMVAATLSPMGLPLRPGQPLCTFYLKNGICKFGPVCRYDHPIRTPSIPSFPAKEPINVDGESTLLPKDSNDKDGSAETEDRATSQDGQDTKAENTGD</sequence>
<dbReference type="GO" id="GO:0008270">
    <property type="term" value="F:zinc ion binding"/>
    <property type="evidence" value="ECO:0007669"/>
    <property type="project" value="UniProtKB-KW"/>
</dbReference>
<dbReference type="GO" id="GO:0003729">
    <property type="term" value="F:mRNA binding"/>
    <property type="evidence" value="ECO:0007669"/>
    <property type="project" value="TreeGrafter"/>
</dbReference>
<keyword evidence="1 5" id="KW-0479">Metal-binding</keyword>
<feature type="domain" description="C3H1-type" evidence="7">
    <location>
        <begin position="67"/>
        <end position="95"/>
    </location>
</feature>
<feature type="zinc finger region" description="C3H1-type" evidence="5">
    <location>
        <begin position="243"/>
        <end position="271"/>
    </location>
</feature>
<dbReference type="Gene3D" id="4.10.1000.10">
    <property type="entry name" value="Zinc finger, CCCH-type"/>
    <property type="match status" value="2"/>
</dbReference>
<feature type="domain" description="C3H1-type" evidence="7">
    <location>
        <begin position="243"/>
        <end position="271"/>
    </location>
</feature>
<dbReference type="AlphaFoldDB" id="A0A9D4UW94"/>
<evidence type="ECO:0000259" key="7">
    <source>
        <dbReference type="PROSITE" id="PS50103"/>
    </source>
</evidence>
<evidence type="ECO:0000256" key="3">
    <source>
        <dbReference type="ARBA" id="ARBA00022833"/>
    </source>
</evidence>
<proteinExistence type="predicted"/>
<feature type="region of interest" description="Disordered" evidence="6">
    <location>
        <begin position="321"/>
        <end position="371"/>
    </location>
</feature>
<reference evidence="8" key="1">
    <citation type="submission" date="2021-01" db="EMBL/GenBank/DDBJ databases">
        <title>Adiantum capillus-veneris genome.</title>
        <authorList>
            <person name="Fang Y."/>
            <person name="Liao Q."/>
        </authorList>
    </citation>
    <scope>NUCLEOTIDE SEQUENCE</scope>
    <source>
        <strain evidence="8">H3</strain>
        <tissue evidence="8">Leaf</tissue>
    </source>
</reference>
<feature type="domain" description="C3H1-type" evidence="7">
    <location>
        <begin position="289"/>
        <end position="317"/>
    </location>
</feature>
<dbReference type="InterPro" id="IPR036855">
    <property type="entry name" value="Znf_CCCH_sf"/>
</dbReference>
<evidence type="ECO:0000256" key="4">
    <source>
        <dbReference type="ARBA" id="ARBA00023125"/>
    </source>
</evidence>
<dbReference type="InterPro" id="IPR000571">
    <property type="entry name" value="Znf_CCCH"/>
</dbReference>
<dbReference type="PANTHER" id="PTHR12506">
    <property type="entry name" value="PROTEIN PHOSPHATASE RELATED"/>
    <property type="match status" value="1"/>
</dbReference>
<feature type="domain" description="C3H1-type" evidence="7">
    <location>
        <begin position="19"/>
        <end position="47"/>
    </location>
</feature>
<evidence type="ECO:0000256" key="2">
    <source>
        <dbReference type="ARBA" id="ARBA00022771"/>
    </source>
</evidence>
<feature type="compositionally biased region" description="Basic and acidic residues" evidence="6">
    <location>
        <begin position="342"/>
        <end position="371"/>
    </location>
</feature>
<dbReference type="Proteomes" id="UP000886520">
    <property type="component" value="Chromosome 9"/>
</dbReference>
<dbReference type="SUPFAM" id="SSF90229">
    <property type="entry name" value="CCCH zinc finger"/>
    <property type="match status" value="5"/>
</dbReference>